<evidence type="ECO:0000256" key="7">
    <source>
        <dbReference type="SAM" id="MobiDB-lite"/>
    </source>
</evidence>
<sequence length="715" mass="75954">MSPVVLEPPIMNMHHPSMSPLSRIQSQYSPSSPTADHQRHQHDHSSPAASPIQRTASPTAYTSSIRILDDSAANHNHAHSNGHSHSANGNSNNHNTNGTQQQQNNSPSCSNCGTTNTPLWRRDGDGKLICNACGLYLKARHMPRPPSLARTPTPSRQHVMQQKRADNQVASPRLSSDNQNTNQLRESKERDKDKEIDEAKSPIAARSAPQSPKPTLPANADPHHSGTCPGDGRCDGTGGSTACSGCPTYNNAQSLSAQQQQQPPPPPVPAPPPKAPKGPVGALACANCGTSTTPLWRRDDVGNNICNACGLYYKLHGTHRPNSMKKTVIKRRKRVPAAGPSTTSSGRLSDQAAAEALVSVGRLQTGTSGAQSGERGMSGGEGDESEEESEAPKKKRRTAAKGGSARGGKGRGKKLEEGAVPMEEEEGEDDVSGRSIKRRRDSREAGAGVGPGVGWEMGAMGMPMGVEGSGVSPRMGEAGRGQSPRQGEFDHARGTPMQFGVHPSSGLDLPPLTHALGGPPYGTYHGSMSSYLRSGSTPSRTHSPLSQVTTMLPPPHSLGLPSGHSSMHQHPSQFYSGQPGRGMSVSPPAGTRSPAPGNVHQHHGGSMSLSGPASSVPNNMNMGNMPMSVNMPFSSAIPTAAELEAHYHELSQERRRITDMLEKTERMMERVRRGMEEQRASEQRQALAVPLSGARGEGRRESIWPVVSSESAARE</sequence>
<feature type="region of interest" description="Disordered" evidence="7">
    <location>
        <begin position="254"/>
        <end position="279"/>
    </location>
</feature>
<keyword evidence="10" id="KW-1185">Reference proteome</keyword>
<feature type="region of interest" description="Disordered" evidence="7">
    <location>
        <begin position="1"/>
        <end position="60"/>
    </location>
</feature>
<feature type="compositionally biased region" description="Low complexity" evidence="7">
    <location>
        <begin position="557"/>
        <end position="568"/>
    </location>
</feature>
<evidence type="ECO:0000313" key="9">
    <source>
        <dbReference type="EMBL" id="KZT25190.1"/>
    </source>
</evidence>
<evidence type="ECO:0000259" key="8">
    <source>
        <dbReference type="PROSITE" id="PS50114"/>
    </source>
</evidence>
<feature type="compositionally biased region" description="Polar residues" evidence="7">
    <location>
        <begin position="531"/>
        <end position="550"/>
    </location>
</feature>
<name>A0A165SHZ4_9AGAM</name>
<feature type="region of interest" description="Disordered" evidence="7">
    <location>
        <begin position="670"/>
        <end position="715"/>
    </location>
</feature>
<dbReference type="PROSITE" id="PS00344">
    <property type="entry name" value="GATA_ZN_FINGER_1"/>
    <property type="match status" value="2"/>
</dbReference>
<dbReference type="OrthoDB" id="515401at2759"/>
<feature type="region of interest" description="Disordered" evidence="7">
    <location>
        <begin position="323"/>
        <end position="350"/>
    </location>
</feature>
<feature type="compositionally biased region" description="Polar residues" evidence="7">
    <location>
        <begin position="168"/>
        <end position="184"/>
    </location>
</feature>
<feature type="compositionally biased region" description="Polar residues" evidence="7">
    <location>
        <begin position="362"/>
        <end position="371"/>
    </location>
</feature>
<dbReference type="InterPro" id="IPR000679">
    <property type="entry name" value="Znf_GATA"/>
</dbReference>
<dbReference type="PANTHER" id="PTHR10071">
    <property type="entry name" value="TRANSCRIPTION FACTOR GATA FAMILY MEMBER"/>
    <property type="match status" value="1"/>
</dbReference>
<dbReference type="CDD" id="cd00202">
    <property type="entry name" value="ZnF_GATA"/>
    <property type="match status" value="2"/>
</dbReference>
<comment type="subcellular location">
    <subcellularLocation>
        <location evidence="1">Nucleus</location>
    </subcellularLocation>
</comment>
<dbReference type="FunFam" id="3.30.50.10:FF:000007">
    <property type="entry name" value="Nitrogen regulatory AreA, N-terminal"/>
    <property type="match status" value="1"/>
</dbReference>
<accession>A0A165SHZ4</accession>
<feature type="region of interest" description="Disordered" evidence="7">
    <location>
        <begin position="74"/>
        <end position="111"/>
    </location>
</feature>
<protein>
    <recommendedName>
        <fullName evidence="8">GATA-type domain-containing protein</fullName>
    </recommendedName>
</protein>
<evidence type="ECO:0000256" key="5">
    <source>
        <dbReference type="ARBA" id="ARBA00023242"/>
    </source>
</evidence>
<dbReference type="STRING" id="1314782.A0A165SHZ4"/>
<dbReference type="Proteomes" id="UP000076761">
    <property type="component" value="Unassembled WGS sequence"/>
</dbReference>
<dbReference type="InterPro" id="IPR039355">
    <property type="entry name" value="Transcription_factor_GATA"/>
</dbReference>
<dbReference type="AlphaFoldDB" id="A0A165SHZ4"/>
<dbReference type="PROSITE" id="PS50114">
    <property type="entry name" value="GATA_ZN_FINGER_2"/>
    <property type="match status" value="2"/>
</dbReference>
<dbReference type="PANTHER" id="PTHR10071:SF281">
    <property type="entry name" value="BOX A-BINDING FACTOR-RELATED"/>
    <property type="match status" value="1"/>
</dbReference>
<keyword evidence="2" id="KW-0479">Metal-binding</keyword>
<feature type="compositionally biased region" description="Polar residues" evidence="7">
    <location>
        <begin position="19"/>
        <end position="35"/>
    </location>
</feature>
<dbReference type="InterPro" id="IPR013088">
    <property type="entry name" value="Znf_NHR/GATA"/>
</dbReference>
<dbReference type="GO" id="GO:0000981">
    <property type="term" value="F:DNA-binding transcription factor activity, RNA polymerase II-specific"/>
    <property type="evidence" value="ECO:0007669"/>
    <property type="project" value="TreeGrafter"/>
</dbReference>
<evidence type="ECO:0000256" key="6">
    <source>
        <dbReference type="PROSITE-ProRule" id="PRU00094"/>
    </source>
</evidence>
<dbReference type="InParanoid" id="A0A165SHZ4"/>
<evidence type="ECO:0000313" key="10">
    <source>
        <dbReference type="Proteomes" id="UP000076761"/>
    </source>
</evidence>
<dbReference type="EMBL" id="KV425573">
    <property type="protein sequence ID" value="KZT25190.1"/>
    <property type="molecule type" value="Genomic_DNA"/>
</dbReference>
<feature type="region of interest" description="Disordered" evidence="7">
    <location>
        <begin position="362"/>
        <end position="456"/>
    </location>
</feature>
<feature type="compositionally biased region" description="Low complexity" evidence="7">
    <location>
        <begin position="83"/>
        <end position="111"/>
    </location>
</feature>
<feature type="compositionally biased region" description="Basic and acidic residues" evidence="7">
    <location>
        <begin position="670"/>
        <end position="682"/>
    </location>
</feature>
<reference evidence="9 10" key="1">
    <citation type="journal article" date="2016" name="Mol. Biol. Evol.">
        <title>Comparative Genomics of Early-Diverging Mushroom-Forming Fungi Provides Insights into the Origins of Lignocellulose Decay Capabilities.</title>
        <authorList>
            <person name="Nagy L.G."/>
            <person name="Riley R."/>
            <person name="Tritt A."/>
            <person name="Adam C."/>
            <person name="Daum C."/>
            <person name="Floudas D."/>
            <person name="Sun H."/>
            <person name="Yadav J.S."/>
            <person name="Pangilinan J."/>
            <person name="Larsson K.H."/>
            <person name="Matsuura K."/>
            <person name="Barry K."/>
            <person name="Labutti K."/>
            <person name="Kuo R."/>
            <person name="Ohm R.A."/>
            <person name="Bhattacharya S.S."/>
            <person name="Shirouzu T."/>
            <person name="Yoshinaga Y."/>
            <person name="Martin F.M."/>
            <person name="Grigoriev I.V."/>
            <person name="Hibbett D.S."/>
        </authorList>
    </citation>
    <scope>NUCLEOTIDE SEQUENCE [LARGE SCALE GENOMIC DNA]</scope>
    <source>
        <strain evidence="9 10">HHB14362 ss-1</strain>
    </source>
</reference>
<proteinExistence type="predicted"/>
<feature type="domain" description="GATA-type" evidence="8">
    <location>
        <begin position="103"/>
        <end position="156"/>
    </location>
</feature>
<feature type="region of interest" description="Disordered" evidence="7">
    <location>
        <begin position="531"/>
        <end position="621"/>
    </location>
</feature>
<dbReference type="PRINTS" id="PR00619">
    <property type="entry name" value="GATAZNFINGER"/>
</dbReference>
<feature type="region of interest" description="Disordered" evidence="7">
    <location>
        <begin position="142"/>
        <end position="225"/>
    </location>
</feature>
<keyword evidence="4" id="KW-0862">Zinc</keyword>
<dbReference type="GO" id="GO:0005634">
    <property type="term" value="C:nucleus"/>
    <property type="evidence" value="ECO:0007669"/>
    <property type="project" value="UniProtKB-SubCell"/>
</dbReference>
<evidence type="ECO:0000256" key="4">
    <source>
        <dbReference type="ARBA" id="ARBA00022833"/>
    </source>
</evidence>
<feature type="compositionally biased region" description="Polar residues" evidence="7">
    <location>
        <begin position="150"/>
        <end position="160"/>
    </location>
</feature>
<dbReference type="Gene3D" id="3.30.50.10">
    <property type="entry name" value="Erythroid Transcription Factor GATA-1, subunit A"/>
    <property type="match status" value="2"/>
</dbReference>
<feature type="compositionally biased region" description="Basic residues" evidence="7">
    <location>
        <begin position="323"/>
        <end position="335"/>
    </location>
</feature>
<dbReference type="GO" id="GO:0045944">
    <property type="term" value="P:positive regulation of transcription by RNA polymerase II"/>
    <property type="evidence" value="ECO:0007669"/>
    <property type="project" value="TreeGrafter"/>
</dbReference>
<feature type="domain" description="GATA-type" evidence="8">
    <location>
        <begin position="279"/>
        <end position="332"/>
    </location>
</feature>
<dbReference type="Pfam" id="PF00320">
    <property type="entry name" value="GATA"/>
    <property type="match status" value="2"/>
</dbReference>
<organism evidence="9 10">
    <name type="scientific">Neolentinus lepideus HHB14362 ss-1</name>
    <dbReference type="NCBI Taxonomy" id="1314782"/>
    <lineage>
        <taxon>Eukaryota</taxon>
        <taxon>Fungi</taxon>
        <taxon>Dikarya</taxon>
        <taxon>Basidiomycota</taxon>
        <taxon>Agaricomycotina</taxon>
        <taxon>Agaricomycetes</taxon>
        <taxon>Gloeophyllales</taxon>
        <taxon>Gloeophyllaceae</taxon>
        <taxon>Neolentinus</taxon>
    </lineage>
</organism>
<keyword evidence="3 6" id="KW-0863">Zinc-finger</keyword>
<gene>
    <name evidence="9" type="ORF">NEOLEDRAFT_1133984</name>
</gene>
<dbReference type="SMART" id="SM00401">
    <property type="entry name" value="ZnF_GATA"/>
    <property type="match status" value="2"/>
</dbReference>
<dbReference type="GO" id="GO:0008270">
    <property type="term" value="F:zinc ion binding"/>
    <property type="evidence" value="ECO:0007669"/>
    <property type="project" value="UniProtKB-KW"/>
</dbReference>
<feature type="compositionally biased region" description="Basic and acidic residues" evidence="7">
    <location>
        <begin position="185"/>
        <end position="200"/>
    </location>
</feature>
<dbReference type="SUPFAM" id="SSF57716">
    <property type="entry name" value="Glucocorticoid receptor-like (DNA-binding domain)"/>
    <property type="match status" value="2"/>
</dbReference>
<feature type="compositionally biased region" description="Pro residues" evidence="7">
    <location>
        <begin position="262"/>
        <end position="276"/>
    </location>
</feature>
<dbReference type="GO" id="GO:0000978">
    <property type="term" value="F:RNA polymerase II cis-regulatory region sequence-specific DNA binding"/>
    <property type="evidence" value="ECO:0007669"/>
    <property type="project" value="TreeGrafter"/>
</dbReference>
<evidence type="ECO:0000256" key="3">
    <source>
        <dbReference type="ARBA" id="ARBA00022771"/>
    </source>
</evidence>
<evidence type="ECO:0000256" key="2">
    <source>
        <dbReference type="ARBA" id="ARBA00022723"/>
    </source>
</evidence>
<keyword evidence="5" id="KW-0539">Nucleus</keyword>
<evidence type="ECO:0000256" key="1">
    <source>
        <dbReference type="ARBA" id="ARBA00004123"/>
    </source>
</evidence>
<dbReference type="GO" id="GO:0000122">
    <property type="term" value="P:negative regulation of transcription by RNA polymerase II"/>
    <property type="evidence" value="ECO:0007669"/>
    <property type="project" value="TreeGrafter"/>
</dbReference>